<dbReference type="Proteomes" id="UP000276834">
    <property type="component" value="Unassembled WGS sequence"/>
</dbReference>
<dbReference type="EMBL" id="QUSF01000007">
    <property type="protein sequence ID" value="RLW07793.1"/>
    <property type="molecule type" value="Genomic_DNA"/>
</dbReference>
<accession>A0A3L8SU23</accession>
<comment type="caution">
    <text evidence="1">The sequence shown here is derived from an EMBL/GenBank/DDBJ whole genome shotgun (WGS) entry which is preliminary data.</text>
</comment>
<gene>
    <name evidence="1" type="ORF">DV515_00003522</name>
</gene>
<protein>
    <submittedName>
        <fullName evidence="1">Uncharacterized protein</fullName>
    </submittedName>
</protein>
<proteinExistence type="predicted"/>
<name>A0A3L8SU23_CHLGU</name>
<sequence length="85" mass="9874">MAKSKPKSFDLTVGVPILVQMITFPMFSQTTHSREVFFLSERKKQSSNNILFQLMYLLFTYSQFPDCQCIPCLGFLCVLQKLQIQ</sequence>
<dbReference type="AlphaFoldDB" id="A0A3L8SU23"/>
<organism evidence="1 2">
    <name type="scientific">Chloebia gouldiae</name>
    <name type="common">Gouldian finch</name>
    <name type="synonym">Erythrura gouldiae</name>
    <dbReference type="NCBI Taxonomy" id="44316"/>
    <lineage>
        <taxon>Eukaryota</taxon>
        <taxon>Metazoa</taxon>
        <taxon>Chordata</taxon>
        <taxon>Craniata</taxon>
        <taxon>Vertebrata</taxon>
        <taxon>Euteleostomi</taxon>
        <taxon>Archelosauria</taxon>
        <taxon>Archosauria</taxon>
        <taxon>Dinosauria</taxon>
        <taxon>Saurischia</taxon>
        <taxon>Theropoda</taxon>
        <taxon>Coelurosauria</taxon>
        <taxon>Aves</taxon>
        <taxon>Neognathae</taxon>
        <taxon>Neoaves</taxon>
        <taxon>Telluraves</taxon>
        <taxon>Australaves</taxon>
        <taxon>Passeriformes</taxon>
        <taxon>Passeroidea</taxon>
        <taxon>Passeridae</taxon>
        <taxon>Chloebia</taxon>
    </lineage>
</organism>
<evidence type="ECO:0000313" key="2">
    <source>
        <dbReference type="Proteomes" id="UP000276834"/>
    </source>
</evidence>
<reference evidence="1 2" key="1">
    <citation type="journal article" date="2018" name="Proc. R. Soc. B">
        <title>A non-coding region near Follistatin controls head colour polymorphism in the Gouldian finch.</title>
        <authorList>
            <person name="Toomey M.B."/>
            <person name="Marques C.I."/>
            <person name="Andrade P."/>
            <person name="Araujo P.M."/>
            <person name="Sabatino S."/>
            <person name="Gazda M.A."/>
            <person name="Afonso S."/>
            <person name="Lopes R.J."/>
            <person name="Corbo J.C."/>
            <person name="Carneiro M."/>
        </authorList>
    </citation>
    <scope>NUCLEOTIDE SEQUENCE [LARGE SCALE GENOMIC DNA]</scope>
    <source>
        <strain evidence="1">Red01</strain>
        <tissue evidence="1">Muscle</tissue>
    </source>
</reference>
<keyword evidence="2" id="KW-1185">Reference proteome</keyword>
<evidence type="ECO:0000313" key="1">
    <source>
        <dbReference type="EMBL" id="RLW07793.1"/>
    </source>
</evidence>